<gene>
    <name evidence="2" type="ORF">GCM10010151_37520</name>
</gene>
<protein>
    <submittedName>
        <fullName evidence="2">Uncharacterized protein</fullName>
    </submittedName>
</protein>
<proteinExistence type="predicted"/>
<evidence type="ECO:0000256" key="1">
    <source>
        <dbReference type="SAM" id="MobiDB-lite"/>
    </source>
</evidence>
<organism evidence="2 3">
    <name type="scientific">Actinoallomurus spadix</name>
    <dbReference type="NCBI Taxonomy" id="79912"/>
    <lineage>
        <taxon>Bacteria</taxon>
        <taxon>Bacillati</taxon>
        <taxon>Actinomycetota</taxon>
        <taxon>Actinomycetes</taxon>
        <taxon>Streptosporangiales</taxon>
        <taxon>Thermomonosporaceae</taxon>
        <taxon>Actinoallomurus</taxon>
    </lineage>
</organism>
<dbReference type="RefSeq" id="WP_252810111.1">
    <property type="nucleotide sequence ID" value="NZ_BAAABM010000029.1"/>
</dbReference>
<feature type="compositionally biased region" description="Basic and acidic residues" evidence="1">
    <location>
        <begin position="139"/>
        <end position="154"/>
    </location>
</feature>
<evidence type="ECO:0000313" key="3">
    <source>
        <dbReference type="Proteomes" id="UP001501822"/>
    </source>
</evidence>
<sequence>MTPWTLQDIDRALRDSWAADTCSPDDLQRSGWSPDNPAWGHCDITALVVNDLFGGDLIVGRVQSAGGEPQGHHWWNRLPSGVEIDLTREQFRNGQTIIDPRIVARPGPQPRHRRREYEVLRSRVAARLGPLPAPAPPDRPARRPTGEHHVRYRAETQSSSGVMRPPMSNAWSER</sequence>
<evidence type="ECO:0000313" key="2">
    <source>
        <dbReference type="EMBL" id="GAA0344286.1"/>
    </source>
</evidence>
<keyword evidence="3" id="KW-1185">Reference proteome</keyword>
<feature type="region of interest" description="Disordered" evidence="1">
    <location>
        <begin position="127"/>
        <end position="174"/>
    </location>
</feature>
<dbReference type="InterPro" id="IPR056238">
    <property type="entry name" value="YunG-like"/>
</dbReference>
<dbReference type="EMBL" id="BAAABM010000029">
    <property type="protein sequence ID" value="GAA0344286.1"/>
    <property type="molecule type" value="Genomic_DNA"/>
</dbReference>
<dbReference type="Proteomes" id="UP001501822">
    <property type="component" value="Unassembled WGS sequence"/>
</dbReference>
<comment type="caution">
    <text evidence="2">The sequence shown here is derived from an EMBL/GenBank/DDBJ whole genome shotgun (WGS) entry which is preliminary data.</text>
</comment>
<name>A0ABN0WQZ7_9ACTN</name>
<accession>A0ABN0WQZ7</accession>
<reference evidence="2 3" key="1">
    <citation type="journal article" date="2019" name="Int. J. Syst. Evol. Microbiol.">
        <title>The Global Catalogue of Microorganisms (GCM) 10K type strain sequencing project: providing services to taxonomists for standard genome sequencing and annotation.</title>
        <authorList>
            <consortium name="The Broad Institute Genomics Platform"/>
            <consortium name="The Broad Institute Genome Sequencing Center for Infectious Disease"/>
            <person name="Wu L."/>
            <person name="Ma J."/>
        </authorList>
    </citation>
    <scope>NUCLEOTIDE SEQUENCE [LARGE SCALE GENOMIC DNA]</scope>
    <source>
        <strain evidence="2 3">JCM 3146</strain>
    </source>
</reference>
<dbReference type="Pfam" id="PF24585">
    <property type="entry name" value="YunG"/>
    <property type="match status" value="1"/>
</dbReference>